<gene>
    <name evidence="1" type="ORF">PKOR_01325</name>
</gene>
<protein>
    <submittedName>
        <fullName evidence="1">Uncharacterized protein</fullName>
    </submittedName>
</protein>
<proteinExistence type="predicted"/>
<evidence type="ECO:0000313" key="2">
    <source>
        <dbReference type="Proteomes" id="UP000033109"/>
    </source>
</evidence>
<dbReference type="PATRIC" id="fig|400092.3.peg.297"/>
<organism evidence="1 2">
    <name type="scientific">Pontibacter korlensis</name>
    <dbReference type="NCBI Taxonomy" id="400092"/>
    <lineage>
        <taxon>Bacteria</taxon>
        <taxon>Pseudomonadati</taxon>
        <taxon>Bacteroidota</taxon>
        <taxon>Cytophagia</taxon>
        <taxon>Cytophagales</taxon>
        <taxon>Hymenobacteraceae</taxon>
        <taxon>Pontibacter</taxon>
    </lineage>
</organism>
<keyword evidence="2" id="KW-1185">Reference proteome</keyword>
<dbReference type="AlphaFoldDB" id="A0A0E3ZBI4"/>
<dbReference type="KEGG" id="pko:PKOR_01325"/>
<dbReference type="HOGENOM" id="CLU_2846069_0_0_10"/>
<accession>A0A0E3ZBI4</accession>
<sequence length="65" mass="7207">MEGQVLSDVIHRMRQGFHPVPGKGGKPARAEAALKTVTCVCRLKRKQGVLQSPFDQESLFYKAIP</sequence>
<evidence type="ECO:0000313" key="1">
    <source>
        <dbReference type="EMBL" id="AKD02025.1"/>
    </source>
</evidence>
<reference evidence="1 2" key="1">
    <citation type="journal article" date="2015" name="Sci. Rep.">
        <title>Unraveling adaptation of Pontibacter korlensis to radiation and infertility in desert through complete genome and comparative transcriptomic analysis.</title>
        <authorList>
            <person name="Dai J."/>
            <person name="Dai W."/>
            <person name="Qiu C."/>
            <person name="Yang Z."/>
            <person name="Zhang Y."/>
            <person name="Zhou M."/>
            <person name="Zhang L."/>
            <person name="Fang C."/>
            <person name="Gao Q."/>
            <person name="Yang Q."/>
            <person name="Li X."/>
            <person name="Wang Z."/>
            <person name="Wang Z."/>
            <person name="Jia Z."/>
            <person name="Chen X."/>
        </authorList>
    </citation>
    <scope>NUCLEOTIDE SEQUENCE [LARGE SCALE GENOMIC DNA]</scope>
    <source>
        <strain evidence="1 2">X14-1T</strain>
    </source>
</reference>
<dbReference type="Proteomes" id="UP000033109">
    <property type="component" value="Chromosome"/>
</dbReference>
<name>A0A0E3ZBI4_9BACT</name>
<dbReference type="EMBL" id="CP009621">
    <property type="protein sequence ID" value="AKD02025.1"/>
    <property type="molecule type" value="Genomic_DNA"/>
</dbReference>